<keyword evidence="9 10" id="KW-0472">Membrane</keyword>
<keyword evidence="8" id="KW-0186">Copper</keyword>
<evidence type="ECO:0000256" key="4">
    <source>
        <dbReference type="ARBA" id="ARBA00015384"/>
    </source>
</evidence>
<organism evidence="11 12">
    <name type="scientific">Thauera mechernichensis</name>
    <dbReference type="NCBI Taxonomy" id="82788"/>
    <lineage>
        <taxon>Bacteria</taxon>
        <taxon>Pseudomonadati</taxon>
        <taxon>Pseudomonadota</taxon>
        <taxon>Betaproteobacteria</taxon>
        <taxon>Rhodocyclales</taxon>
        <taxon>Zoogloeaceae</taxon>
        <taxon>Thauera</taxon>
    </lineage>
</organism>
<evidence type="ECO:0000256" key="10">
    <source>
        <dbReference type="SAM" id="Phobius"/>
    </source>
</evidence>
<dbReference type="Gene3D" id="2.60.370.10">
    <property type="entry name" value="Ctag/Cox11"/>
    <property type="match status" value="1"/>
</dbReference>
<sequence length="174" mass="19235">MTSNASLVRRLLLVCVAMFGFGFAMVPLYDVFCRITGINGKTEGVAAAQPAGVDLSREVSVEFLARSDADMPWTFVPLTERVRIHPGDLQIVEFEVANRSGEALVATAVPSVSPGEAARYFKKIECFCFEEQALAAGETRSMPVQFYIDPALPERFRNMTLSYRLYKSAHTASR</sequence>
<dbReference type="Pfam" id="PF04442">
    <property type="entry name" value="CtaG_Cox11"/>
    <property type="match status" value="1"/>
</dbReference>
<dbReference type="PANTHER" id="PTHR21320:SF3">
    <property type="entry name" value="CYTOCHROME C OXIDASE ASSEMBLY PROTEIN COX11, MITOCHONDRIAL-RELATED"/>
    <property type="match status" value="1"/>
</dbReference>
<dbReference type="InterPro" id="IPR007533">
    <property type="entry name" value="Cyt_c_oxidase_assmbl_CtaG"/>
</dbReference>
<evidence type="ECO:0000313" key="11">
    <source>
        <dbReference type="EMBL" id="MFD1263519.1"/>
    </source>
</evidence>
<dbReference type="PIRSF" id="PIRSF005413">
    <property type="entry name" value="COX11"/>
    <property type="match status" value="1"/>
</dbReference>
<evidence type="ECO:0000256" key="1">
    <source>
        <dbReference type="ARBA" id="ARBA00004007"/>
    </source>
</evidence>
<gene>
    <name evidence="11" type="ORF">ACFQ4M_07965</name>
</gene>
<evidence type="ECO:0000256" key="9">
    <source>
        <dbReference type="ARBA" id="ARBA00023136"/>
    </source>
</evidence>
<accession>A0ABW3WCA6</accession>
<evidence type="ECO:0000256" key="7">
    <source>
        <dbReference type="ARBA" id="ARBA00022989"/>
    </source>
</evidence>
<dbReference type="InterPro" id="IPR023471">
    <property type="entry name" value="CtaG/Cox11_dom_sf"/>
</dbReference>
<keyword evidence="5 10" id="KW-0812">Transmembrane</keyword>
<evidence type="ECO:0000256" key="6">
    <source>
        <dbReference type="ARBA" id="ARBA00022968"/>
    </source>
</evidence>
<comment type="subcellular location">
    <subcellularLocation>
        <location evidence="2">Cell inner membrane</location>
        <topology evidence="2">Single-pass type II membrane protein</topology>
        <orientation evidence="2">Periplasmic side</orientation>
    </subcellularLocation>
</comment>
<keyword evidence="7 10" id="KW-1133">Transmembrane helix</keyword>
<protein>
    <recommendedName>
        <fullName evidence="4">Cytochrome c oxidase assembly protein CtaG</fullName>
    </recommendedName>
</protein>
<evidence type="ECO:0000256" key="8">
    <source>
        <dbReference type="ARBA" id="ARBA00023008"/>
    </source>
</evidence>
<evidence type="ECO:0000256" key="3">
    <source>
        <dbReference type="ARBA" id="ARBA00009620"/>
    </source>
</evidence>
<reference evidence="12" key="1">
    <citation type="journal article" date="2019" name="Int. J. Syst. Evol. Microbiol.">
        <title>The Global Catalogue of Microorganisms (GCM) 10K type strain sequencing project: providing services to taxonomists for standard genome sequencing and annotation.</title>
        <authorList>
            <consortium name="The Broad Institute Genomics Platform"/>
            <consortium name="The Broad Institute Genome Sequencing Center for Infectious Disease"/>
            <person name="Wu L."/>
            <person name="Ma J."/>
        </authorList>
    </citation>
    <scope>NUCLEOTIDE SEQUENCE [LARGE SCALE GENOMIC DNA]</scope>
    <source>
        <strain evidence="12">CCUG 48884</strain>
    </source>
</reference>
<dbReference type="Proteomes" id="UP001597158">
    <property type="component" value="Unassembled WGS sequence"/>
</dbReference>
<keyword evidence="12" id="KW-1185">Reference proteome</keyword>
<dbReference type="SUPFAM" id="SSF110111">
    <property type="entry name" value="Ctag/Cox11"/>
    <property type="match status" value="1"/>
</dbReference>
<feature type="transmembrane region" description="Helical" evidence="10">
    <location>
        <begin position="7"/>
        <end position="29"/>
    </location>
</feature>
<comment type="function">
    <text evidence="1">Exerts its effect at some terminal stage of cytochrome c oxidase synthesis, probably by being involved in the insertion of the copper B into subunit I.</text>
</comment>
<dbReference type="EMBL" id="JBHTMC010000014">
    <property type="protein sequence ID" value="MFD1263519.1"/>
    <property type="molecule type" value="Genomic_DNA"/>
</dbReference>
<evidence type="ECO:0000256" key="2">
    <source>
        <dbReference type="ARBA" id="ARBA00004382"/>
    </source>
</evidence>
<evidence type="ECO:0000313" key="12">
    <source>
        <dbReference type="Proteomes" id="UP001597158"/>
    </source>
</evidence>
<proteinExistence type="inferred from homology"/>
<dbReference type="RefSeq" id="WP_002928643.1">
    <property type="nucleotide sequence ID" value="NZ_JARQZE010000008.1"/>
</dbReference>
<dbReference type="PANTHER" id="PTHR21320">
    <property type="entry name" value="CYTOCHROME C OXIDASE ASSEMBLY PROTEIN COX11-RELATED"/>
    <property type="match status" value="1"/>
</dbReference>
<comment type="caution">
    <text evidence="11">The sequence shown here is derived from an EMBL/GenBank/DDBJ whole genome shotgun (WGS) entry which is preliminary data.</text>
</comment>
<keyword evidence="6" id="KW-0735">Signal-anchor</keyword>
<evidence type="ECO:0000256" key="5">
    <source>
        <dbReference type="ARBA" id="ARBA00022692"/>
    </source>
</evidence>
<dbReference type="NCBIfam" id="NF003465">
    <property type="entry name" value="PRK05089.1"/>
    <property type="match status" value="1"/>
</dbReference>
<name>A0ABW3WCA6_9RHOO</name>
<comment type="similarity">
    <text evidence="3">Belongs to the COX11/CtaG family.</text>
</comment>